<dbReference type="AlphaFoldDB" id="I0K269"/>
<keyword evidence="10" id="KW-1185">Reference proteome</keyword>
<dbReference type="InterPro" id="IPR025857">
    <property type="entry name" value="MacB_PCD"/>
</dbReference>
<proteinExistence type="predicted"/>
<dbReference type="GO" id="GO:0022857">
    <property type="term" value="F:transmembrane transporter activity"/>
    <property type="evidence" value="ECO:0007669"/>
    <property type="project" value="TreeGrafter"/>
</dbReference>
<dbReference type="InterPro" id="IPR050250">
    <property type="entry name" value="Macrolide_Exporter_MacB"/>
</dbReference>
<evidence type="ECO:0000256" key="3">
    <source>
        <dbReference type="ARBA" id="ARBA00022692"/>
    </source>
</evidence>
<evidence type="ECO:0000313" key="9">
    <source>
        <dbReference type="EMBL" id="CCG98222.1"/>
    </source>
</evidence>
<dbReference type="RefSeq" id="WP_015329322.1">
    <property type="nucleotide sequence ID" value="NC_020054.1"/>
</dbReference>
<reference evidence="9 10" key="1">
    <citation type="journal article" date="2012" name="J. Bacteriol.">
        <title>Genome Sequence of Fibrella aestuarina BUZ 2T, a Filamentous Marine Bacterium.</title>
        <authorList>
            <person name="Filippini M."/>
            <person name="Qi W."/>
            <person name="Blom J."/>
            <person name="Goesmann A."/>
            <person name="Smits T.H."/>
            <person name="Bagheri H.C."/>
        </authorList>
    </citation>
    <scope>NUCLEOTIDE SEQUENCE [LARGE SCALE GENOMIC DNA]</scope>
    <source>
        <strain evidence="10">BUZ 2T</strain>
    </source>
</reference>
<evidence type="ECO:0000259" key="7">
    <source>
        <dbReference type="Pfam" id="PF02687"/>
    </source>
</evidence>
<gene>
    <name evidence="9" type="ORF">FAES_0208</name>
</gene>
<evidence type="ECO:0000256" key="1">
    <source>
        <dbReference type="ARBA" id="ARBA00004651"/>
    </source>
</evidence>
<evidence type="ECO:0008006" key="11">
    <source>
        <dbReference type="Google" id="ProtNLM"/>
    </source>
</evidence>
<dbReference type="Pfam" id="PF12704">
    <property type="entry name" value="MacB_PCD"/>
    <property type="match status" value="2"/>
</dbReference>
<dbReference type="PANTHER" id="PTHR30572:SF18">
    <property type="entry name" value="ABC-TYPE MACROLIDE FAMILY EXPORT SYSTEM PERMEASE COMPONENT 2"/>
    <property type="match status" value="1"/>
</dbReference>
<feature type="transmembrane region" description="Helical" evidence="6">
    <location>
        <begin position="765"/>
        <end position="786"/>
    </location>
</feature>
<keyword evidence="2" id="KW-1003">Cell membrane</keyword>
<keyword evidence="4 6" id="KW-1133">Transmembrane helix</keyword>
<sequence length="805" mass="88074">MLRNYLKIALRSLWKNRGYTAINLVGLGVAFCISVFLLLTAYVHLTYDSFHEDGDRIFQLYLAANDPERPTKSGTFPLPMGPALTADFPELDATARVQIGRKTLVEANGKYVDKLINYTDPGFLKLFSFPLLSGNRDVVLRELGSVVISENMAHDLFGGVNPVGKRLRLGSDGAQRDFIVTGVLADVPDNSSVRFDALVRIEDAPGYAAGKTKWEDRSLQVFLKVPPQLSQSTLETRLKAFTQKYFQTDIDELKKKKAQPDAKGDLFAVRLQALANVHFNREMSDNKGTPVAVIYVLMGMAFFILSIASINFINLSIARSFTRAREVGVRKSLGALKGSLFLQIWSESGLVCLLGFVLGAVLANGLLPAFNAQFGAKLKLATMLQPGFIGMSLAVVGLVTLVAGGYPAWQMARFNTIEVLKGKLTTQRPGAMRNALIVTQFALSCLLACCTIIAFQQVGYLRSSPLGFDKEQVISIPVGNQVDGRQVLNRLRNRLANDPTVLAVTGTGINLGRGKDRVSSRSTIGFTHKGKPLSTDGLLIDYDYLKTLNIKILAGRDFNRAYAADSSRRIIVTQSLARQMGVANPVGTLLGDDTDKLQIIGVVPDFRLYSVAERANPIMLYLSNNEPIRYVFVRVAPQSLAGAMEKLKKTWAEVAPQAEFMGSFLDENVDAWYQDEEQLSQVLSLAAGIAIVLSCIGLFAIALLMIEQRTKEIGVRKVLGASIPGLVLLLSRDFVKLVLIALAIAVPLAWFGMDSWLANYAHRVVISPWVFVGVGLSAMLIALLTVSFHSIKAALMDPVKSLRSD</sequence>
<organism evidence="9 10">
    <name type="scientific">Fibrella aestuarina BUZ 2</name>
    <dbReference type="NCBI Taxonomy" id="1166018"/>
    <lineage>
        <taxon>Bacteria</taxon>
        <taxon>Pseudomonadati</taxon>
        <taxon>Bacteroidota</taxon>
        <taxon>Cytophagia</taxon>
        <taxon>Cytophagales</taxon>
        <taxon>Spirosomataceae</taxon>
        <taxon>Fibrella</taxon>
    </lineage>
</organism>
<dbReference type="eggNOG" id="COG0577">
    <property type="taxonomic scope" value="Bacteria"/>
</dbReference>
<dbReference type="InterPro" id="IPR003838">
    <property type="entry name" value="ABC3_permease_C"/>
</dbReference>
<dbReference type="KEGG" id="fae:FAES_0208"/>
<evidence type="ECO:0000256" key="6">
    <source>
        <dbReference type="SAM" id="Phobius"/>
    </source>
</evidence>
<feature type="transmembrane region" description="Helical" evidence="6">
    <location>
        <begin position="682"/>
        <end position="706"/>
    </location>
</feature>
<feature type="domain" description="ABC3 transporter permease C-terminal" evidence="7">
    <location>
        <begin position="300"/>
        <end position="415"/>
    </location>
</feature>
<dbReference type="Proteomes" id="UP000011058">
    <property type="component" value="Chromosome"/>
</dbReference>
<feature type="transmembrane region" description="Helical" evidence="6">
    <location>
        <begin position="292"/>
        <end position="315"/>
    </location>
</feature>
<dbReference type="EMBL" id="HE796683">
    <property type="protein sequence ID" value="CCG98222.1"/>
    <property type="molecule type" value="Genomic_DNA"/>
</dbReference>
<feature type="transmembrane region" description="Helical" evidence="6">
    <location>
        <begin position="387"/>
        <end position="409"/>
    </location>
</feature>
<dbReference type="Pfam" id="PF02687">
    <property type="entry name" value="FtsX"/>
    <property type="match status" value="2"/>
</dbReference>
<comment type="subcellular location">
    <subcellularLocation>
        <location evidence="1">Cell membrane</location>
        <topology evidence="1">Multi-pass membrane protein</topology>
    </subcellularLocation>
</comment>
<evidence type="ECO:0000313" key="10">
    <source>
        <dbReference type="Proteomes" id="UP000011058"/>
    </source>
</evidence>
<evidence type="ECO:0000259" key="8">
    <source>
        <dbReference type="Pfam" id="PF12704"/>
    </source>
</evidence>
<evidence type="ECO:0000256" key="5">
    <source>
        <dbReference type="ARBA" id="ARBA00023136"/>
    </source>
</evidence>
<evidence type="ECO:0000256" key="2">
    <source>
        <dbReference type="ARBA" id="ARBA00022475"/>
    </source>
</evidence>
<feature type="transmembrane region" description="Helical" evidence="6">
    <location>
        <begin position="734"/>
        <end position="753"/>
    </location>
</feature>
<feature type="domain" description="ABC3 transporter permease C-terminal" evidence="7">
    <location>
        <begin position="685"/>
        <end position="794"/>
    </location>
</feature>
<dbReference type="PANTHER" id="PTHR30572">
    <property type="entry name" value="MEMBRANE COMPONENT OF TRANSPORTER-RELATED"/>
    <property type="match status" value="1"/>
</dbReference>
<feature type="transmembrane region" description="Helical" evidence="6">
    <location>
        <begin position="21"/>
        <end position="43"/>
    </location>
</feature>
<feature type="transmembrane region" description="Helical" evidence="6">
    <location>
        <begin position="340"/>
        <end position="367"/>
    </location>
</feature>
<evidence type="ECO:0000256" key="4">
    <source>
        <dbReference type="ARBA" id="ARBA00022989"/>
    </source>
</evidence>
<name>I0K269_9BACT</name>
<feature type="domain" description="MacB-like periplasmic core" evidence="8">
    <location>
        <begin position="498"/>
        <end position="646"/>
    </location>
</feature>
<feature type="transmembrane region" description="Helical" evidence="6">
    <location>
        <begin position="430"/>
        <end position="455"/>
    </location>
</feature>
<keyword evidence="3 6" id="KW-0812">Transmembrane</keyword>
<dbReference type="OrthoDB" id="5933722at2"/>
<keyword evidence="5 6" id="KW-0472">Membrane</keyword>
<protein>
    <recommendedName>
        <fullName evidence="11">Macrolide export ATP-binding/permease protein macB</fullName>
    </recommendedName>
</protein>
<dbReference type="STRING" id="1166018.FAES_0208"/>
<accession>I0K269</accession>
<dbReference type="GO" id="GO:0005886">
    <property type="term" value="C:plasma membrane"/>
    <property type="evidence" value="ECO:0007669"/>
    <property type="project" value="UniProtKB-SubCell"/>
</dbReference>
<feature type="domain" description="MacB-like periplasmic core" evidence="8">
    <location>
        <begin position="25"/>
        <end position="240"/>
    </location>
</feature>
<dbReference type="HOGENOM" id="CLU_008713_1_0_10"/>